<dbReference type="FunFam" id="3.40.640.10:FF:000030">
    <property type="entry name" value="Low-specificity L-threonine aldolase"/>
    <property type="match status" value="1"/>
</dbReference>
<keyword evidence="4" id="KW-0456">Lyase</keyword>
<comment type="similarity">
    <text evidence="2">Belongs to the threonine aldolase family.</text>
</comment>
<dbReference type="SUPFAM" id="SSF53383">
    <property type="entry name" value="PLP-dependent transferases"/>
    <property type="match status" value="1"/>
</dbReference>
<dbReference type="GO" id="GO:0005829">
    <property type="term" value="C:cytosol"/>
    <property type="evidence" value="ECO:0007669"/>
    <property type="project" value="TreeGrafter"/>
</dbReference>
<sequence>MPYDFIANGYSNGYTNGDAEVHIVDLRSDTISRPTSAMREAMAKAIVGDDVYGEDPTVNLLIRKSCELFGKEDGVLVPSGTMANLIAIMVHCRERGSELICGDNSHTFRFEQGGPAQLAGVQQALVKNKEDGTFCLQEMYSRIRINPDFHEPITSLIVVENTHNMCGGKILPLEWLDKLTNIAKSHNIAVHMDGARVM</sequence>
<dbReference type="Gene3D" id="3.40.640.10">
    <property type="entry name" value="Type I PLP-dependent aspartate aminotransferase-like (Major domain)"/>
    <property type="match status" value="1"/>
</dbReference>
<dbReference type="InterPro" id="IPR015421">
    <property type="entry name" value="PyrdxlP-dep_Trfase_major"/>
</dbReference>
<dbReference type="OrthoDB" id="10261951at2759"/>
<dbReference type="PANTHER" id="PTHR48097">
    <property type="entry name" value="L-THREONINE ALDOLASE-RELATED"/>
    <property type="match status" value="1"/>
</dbReference>
<dbReference type="NCBIfam" id="NF041359">
    <property type="entry name" value="GntG_guanitoxin"/>
    <property type="match status" value="1"/>
</dbReference>
<comment type="cofactor">
    <cofactor evidence="1">
        <name>pyridoxal 5'-phosphate</name>
        <dbReference type="ChEBI" id="CHEBI:597326"/>
    </cofactor>
</comment>
<comment type="caution">
    <text evidence="6">The sequence shown here is derived from an EMBL/GenBank/DDBJ whole genome shotgun (WGS) entry which is preliminary data.</text>
</comment>
<evidence type="ECO:0000256" key="3">
    <source>
        <dbReference type="ARBA" id="ARBA00022898"/>
    </source>
</evidence>
<evidence type="ECO:0000259" key="5">
    <source>
        <dbReference type="Pfam" id="PF01212"/>
    </source>
</evidence>
<feature type="non-terminal residue" evidence="6">
    <location>
        <position position="198"/>
    </location>
</feature>
<reference evidence="6 7" key="1">
    <citation type="submission" date="2015-09" db="EMBL/GenBank/DDBJ databases">
        <title>Draft genome of the scarab beetle Oryctes borbonicus.</title>
        <authorList>
            <person name="Meyer J.M."/>
            <person name="Markov G.V."/>
            <person name="Baskaran P."/>
            <person name="Herrmann M."/>
            <person name="Sommer R.J."/>
            <person name="Roedelsperger C."/>
        </authorList>
    </citation>
    <scope>NUCLEOTIDE SEQUENCE [LARGE SCALE GENOMIC DNA]</scope>
    <source>
        <strain evidence="6">OB123</strain>
        <tissue evidence="6">Whole animal</tissue>
    </source>
</reference>
<accession>A0A0T6B4M9</accession>
<dbReference type="GO" id="GO:0008732">
    <property type="term" value="F:L-allo-threonine aldolase activity"/>
    <property type="evidence" value="ECO:0007669"/>
    <property type="project" value="TreeGrafter"/>
</dbReference>
<dbReference type="InterPro" id="IPR023603">
    <property type="entry name" value="Low_specificity_L-TA-like"/>
</dbReference>
<dbReference type="Proteomes" id="UP000051574">
    <property type="component" value="Unassembled WGS sequence"/>
</dbReference>
<organism evidence="6 7">
    <name type="scientific">Oryctes borbonicus</name>
    <dbReference type="NCBI Taxonomy" id="1629725"/>
    <lineage>
        <taxon>Eukaryota</taxon>
        <taxon>Metazoa</taxon>
        <taxon>Ecdysozoa</taxon>
        <taxon>Arthropoda</taxon>
        <taxon>Hexapoda</taxon>
        <taxon>Insecta</taxon>
        <taxon>Pterygota</taxon>
        <taxon>Neoptera</taxon>
        <taxon>Endopterygota</taxon>
        <taxon>Coleoptera</taxon>
        <taxon>Polyphaga</taxon>
        <taxon>Scarabaeiformia</taxon>
        <taxon>Scarabaeidae</taxon>
        <taxon>Dynastinae</taxon>
        <taxon>Oryctes</taxon>
    </lineage>
</organism>
<dbReference type="EMBL" id="LJIG01009873">
    <property type="protein sequence ID" value="KRT82209.1"/>
    <property type="molecule type" value="Genomic_DNA"/>
</dbReference>
<dbReference type="GO" id="GO:0006567">
    <property type="term" value="P:L-threonine catabolic process"/>
    <property type="evidence" value="ECO:0007669"/>
    <property type="project" value="TreeGrafter"/>
</dbReference>
<evidence type="ECO:0000313" key="7">
    <source>
        <dbReference type="Proteomes" id="UP000051574"/>
    </source>
</evidence>
<evidence type="ECO:0000256" key="2">
    <source>
        <dbReference type="ARBA" id="ARBA00006966"/>
    </source>
</evidence>
<evidence type="ECO:0000256" key="4">
    <source>
        <dbReference type="ARBA" id="ARBA00023239"/>
    </source>
</evidence>
<protein>
    <recommendedName>
        <fullName evidence="5">Aromatic amino acid beta-eliminating lyase/threonine aldolase domain-containing protein</fullName>
    </recommendedName>
</protein>
<keyword evidence="7" id="KW-1185">Reference proteome</keyword>
<dbReference type="PANTHER" id="PTHR48097:SF9">
    <property type="entry name" value="L-THREONINE ALDOLASE"/>
    <property type="match status" value="1"/>
</dbReference>
<dbReference type="AlphaFoldDB" id="A0A0T6B4M9"/>
<dbReference type="InterPro" id="IPR015424">
    <property type="entry name" value="PyrdxlP-dep_Trfase"/>
</dbReference>
<dbReference type="Pfam" id="PF01212">
    <property type="entry name" value="Beta_elim_lyase"/>
    <property type="match status" value="1"/>
</dbReference>
<evidence type="ECO:0000256" key="1">
    <source>
        <dbReference type="ARBA" id="ARBA00001933"/>
    </source>
</evidence>
<dbReference type="GO" id="GO:0006545">
    <property type="term" value="P:glycine biosynthetic process"/>
    <property type="evidence" value="ECO:0007669"/>
    <property type="project" value="TreeGrafter"/>
</dbReference>
<dbReference type="InterPro" id="IPR001597">
    <property type="entry name" value="ArAA_b-elim_lyase/Thr_aldolase"/>
</dbReference>
<name>A0A0T6B4M9_9SCAR</name>
<keyword evidence="3" id="KW-0663">Pyridoxal phosphate</keyword>
<gene>
    <name evidence="6" type="ORF">AMK59_4384</name>
</gene>
<evidence type="ECO:0000313" key="6">
    <source>
        <dbReference type="EMBL" id="KRT82209.1"/>
    </source>
</evidence>
<feature type="domain" description="Aromatic amino acid beta-eliminating lyase/threonine aldolase" evidence="5">
    <location>
        <begin position="25"/>
        <end position="197"/>
    </location>
</feature>
<proteinExistence type="inferred from homology"/>